<dbReference type="InterPro" id="IPR001878">
    <property type="entry name" value="Znf_CCHC"/>
</dbReference>
<proteinExistence type="predicted"/>
<reference evidence="5" key="1">
    <citation type="submission" date="2025-05" db="UniProtKB">
        <authorList>
            <consortium name="EnsemblMetazoa"/>
        </authorList>
    </citation>
    <scope>IDENTIFICATION</scope>
</reference>
<evidence type="ECO:0000256" key="2">
    <source>
        <dbReference type="SAM" id="Coils"/>
    </source>
</evidence>
<keyword evidence="6" id="KW-1185">Reference proteome</keyword>
<evidence type="ECO:0000256" key="1">
    <source>
        <dbReference type="PROSITE-ProRule" id="PRU00047"/>
    </source>
</evidence>
<dbReference type="GeneID" id="126883566"/>
<name>A0ABM5K4P9_DIAVI</name>
<dbReference type="SUPFAM" id="SSF56672">
    <property type="entry name" value="DNA/RNA polymerases"/>
    <property type="match status" value="1"/>
</dbReference>
<evidence type="ECO:0000256" key="3">
    <source>
        <dbReference type="SAM" id="MobiDB-lite"/>
    </source>
</evidence>
<sequence length="1028" mass="116813">MDIKEKHRKVLRTTFSKAAKELEDLLKDQKGEVRQIKISLDLLRQKMDDLRRIDEEIYDLLLNEDASEQDLLKEIEDSDSYIRKFADLSIQFEERVQPRIAASVEDEVASGTTGKSTGSLQGKRKFKLPMLEFKKYDGNIKSWLPFWSQFQKIHHDSDIDLSDKVEYLVQATVPGSRARQLVDSFPATGDNYTKIIDCLISRFGRDDLQIEVYVRELLKLVINNTSSGNKLDISLLYDRLETQLRALETLGIKSDKYAAMLFPLVESCLPADLLRIWQRFPEDVGSQTSINSAGISTIENRLKSLMQFLKNEVDNEQHVSLAIEGFGVSGTKSGNSKRNGPKKRMPEEEEPQFPSAMGLVNSHSTNHRCVFCENAHESSQCFKAQKLTYDQRVNILTEKGACFRCLKIGHQSRRCRGQLSCLLCHKPHVPLMCREFSMGKAKKEEENKIENDGQAVPKINQSLANSATTNVFLQTLRVKMNHLGKTRVVRALIDTGSQKTYILRSTARLLDYPCKRQINLVHGLFGGSELAQKHDCYDVNLSYNNYSCTFEALDQPVICSDISSVFNGPWMEELKKLNIEITDSGDTSPIEVLIGADIAGKLYTGRRHILGCGLVAVETLLGWTLMGKIPLDQQDNRTATMVSLFISNASISQLWELDALGINDPAERKTREETALAAKQLFFETVATDSTGRYETRLPWLEGHPALPSNYQMAKKRLDTTLKKINKDGYLEAYGQIFKEWLDENIIEEVFEDQPNRGHYLPHRPVIKPNSASTKIRPVFDASAKEKDKPSLNQCLEKGVNLIELIPAILLRFRQEIGVISDIRKAFLQIGIHKADRDFLRFLWIDDAGKEKVYRHCRVVFGISSSPFLLGASLEHHFSLMLTRCASKLLNVSEDTILKLSHSFYVDNCVTSVANEQELRIFVEESNIIMAEGKFDLRGWEYTGQPPDDTIDASTQVLGIKWNKVDDTLCLRQEDEDTDLPLEKPITKKVILSQAQRVFEQLLESKWIGGREDIQIQIITKLDKIDTK</sequence>
<dbReference type="PROSITE" id="PS00141">
    <property type="entry name" value="ASP_PROTEASE"/>
    <property type="match status" value="1"/>
</dbReference>
<feature type="coiled-coil region" evidence="2">
    <location>
        <begin position="19"/>
        <end position="53"/>
    </location>
</feature>
<dbReference type="InterPro" id="IPR005312">
    <property type="entry name" value="DUF1759"/>
</dbReference>
<organism evidence="5 6">
    <name type="scientific">Diabrotica virgifera virgifera</name>
    <name type="common">western corn rootworm</name>
    <dbReference type="NCBI Taxonomy" id="50390"/>
    <lineage>
        <taxon>Eukaryota</taxon>
        <taxon>Metazoa</taxon>
        <taxon>Ecdysozoa</taxon>
        <taxon>Arthropoda</taxon>
        <taxon>Hexapoda</taxon>
        <taxon>Insecta</taxon>
        <taxon>Pterygota</taxon>
        <taxon>Neoptera</taxon>
        <taxon>Endopterygota</taxon>
        <taxon>Coleoptera</taxon>
        <taxon>Polyphaga</taxon>
        <taxon>Cucujiformia</taxon>
        <taxon>Chrysomeloidea</taxon>
        <taxon>Chrysomelidae</taxon>
        <taxon>Galerucinae</taxon>
        <taxon>Diabroticina</taxon>
        <taxon>Diabroticites</taxon>
        <taxon>Diabrotica</taxon>
    </lineage>
</organism>
<protein>
    <recommendedName>
        <fullName evidence="4">CCHC-type domain-containing protein</fullName>
    </recommendedName>
</protein>
<dbReference type="PROSITE" id="PS50158">
    <property type="entry name" value="ZF_CCHC"/>
    <property type="match status" value="1"/>
</dbReference>
<feature type="region of interest" description="Disordered" evidence="3">
    <location>
        <begin position="330"/>
        <end position="353"/>
    </location>
</feature>
<feature type="domain" description="CCHC-type" evidence="4">
    <location>
        <begin position="402"/>
        <end position="416"/>
    </location>
</feature>
<evidence type="ECO:0000313" key="6">
    <source>
        <dbReference type="Proteomes" id="UP001652700"/>
    </source>
</evidence>
<dbReference type="Pfam" id="PF03564">
    <property type="entry name" value="DUF1759"/>
    <property type="match status" value="1"/>
</dbReference>
<dbReference type="RefSeq" id="XP_050505164.1">
    <property type="nucleotide sequence ID" value="XM_050649207.1"/>
</dbReference>
<dbReference type="InterPro" id="IPR001969">
    <property type="entry name" value="Aspartic_peptidase_AS"/>
</dbReference>
<evidence type="ECO:0000313" key="5">
    <source>
        <dbReference type="EnsemblMetazoa" id="XP_050505164.1"/>
    </source>
</evidence>
<evidence type="ECO:0000259" key="4">
    <source>
        <dbReference type="PROSITE" id="PS50158"/>
    </source>
</evidence>
<dbReference type="Proteomes" id="UP001652700">
    <property type="component" value="Unplaced"/>
</dbReference>
<keyword evidence="1" id="KW-0479">Metal-binding</keyword>
<keyword evidence="2" id="KW-0175">Coiled coil</keyword>
<keyword evidence="1" id="KW-0863">Zinc-finger</keyword>
<dbReference type="InterPro" id="IPR043502">
    <property type="entry name" value="DNA/RNA_pol_sf"/>
</dbReference>
<accession>A0ABM5K4P9</accession>
<dbReference type="PANTHER" id="PTHR47331">
    <property type="entry name" value="PHD-TYPE DOMAIN-CONTAINING PROTEIN"/>
    <property type="match status" value="1"/>
</dbReference>
<dbReference type="PANTHER" id="PTHR47331:SF1">
    <property type="entry name" value="GAG-LIKE PROTEIN"/>
    <property type="match status" value="1"/>
</dbReference>
<keyword evidence="1" id="KW-0862">Zinc</keyword>
<dbReference type="EnsemblMetazoa" id="XM_050649207.1">
    <property type="protein sequence ID" value="XP_050505164.1"/>
    <property type="gene ID" value="LOC126883566"/>
</dbReference>